<dbReference type="Gene3D" id="3.40.250.10">
    <property type="entry name" value="Rhodanese-like domain"/>
    <property type="match status" value="1"/>
</dbReference>
<feature type="chain" id="PRO_5020027329" evidence="1">
    <location>
        <begin position="18"/>
        <end position="216"/>
    </location>
</feature>
<dbReference type="Proteomes" id="UP000030428">
    <property type="component" value="Unassembled WGS sequence"/>
</dbReference>
<keyword evidence="1" id="KW-0732">Signal</keyword>
<organism evidence="3 4">
    <name type="scientific">Candidatus Thiomargarita nelsonii</name>
    <dbReference type="NCBI Taxonomy" id="1003181"/>
    <lineage>
        <taxon>Bacteria</taxon>
        <taxon>Pseudomonadati</taxon>
        <taxon>Pseudomonadota</taxon>
        <taxon>Gammaproteobacteria</taxon>
        <taxon>Thiotrichales</taxon>
        <taxon>Thiotrichaceae</taxon>
        <taxon>Thiomargarita</taxon>
    </lineage>
</organism>
<evidence type="ECO:0000259" key="2">
    <source>
        <dbReference type="PROSITE" id="PS50206"/>
    </source>
</evidence>
<gene>
    <name evidence="3" type="ORF">PN36_10835</name>
</gene>
<dbReference type="Pfam" id="PF00581">
    <property type="entry name" value="Rhodanese"/>
    <property type="match status" value="1"/>
</dbReference>
<dbReference type="SUPFAM" id="SSF52821">
    <property type="entry name" value="Rhodanese/Cell cycle control phosphatase"/>
    <property type="match status" value="1"/>
</dbReference>
<accession>A0A4E0QUI4</accession>
<feature type="domain" description="Rhodanese" evidence="2">
    <location>
        <begin position="93"/>
        <end position="207"/>
    </location>
</feature>
<feature type="signal peptide" evidence="1">
    <location>
        <begin position="1"/>
        <end position="17"/>
    </location>
</feature>
<comment type="caution">
    <text evidence="3">The sequence shown here is derived from an EMBL/GenBank/DDBJ whole genome shotgun (WGS) entry which is preliminary data.</text>
</comment>
<dbReference type="PROSITE" id="PS50206">
    <property type="entry name" value="RHODANESE_3"/>
    <property type="match status" value="1"/>
</dbReference>
<dbReference type="SMART" id="SM00450">
    <property type="entry name" value="RHOD"/>
    <property type="match status" value="1"/>
</dbReference>
<evidence type="ECO:0000256" key="1">
    <source>
        <dbReference type="SAM" id="SignalP"/>
    </source>
</evidence>
<dbReference type="InterPro" id="IPR036873">
    <property type="entry name" value="Rhodanese-like_dom_sf"/>
</dbReference>
<reference evidence="3 4" key="1">
    <citation type="journal article" date="2016" name="Front. Microbiol.">
        <title>Single-Cell (Meta-)Genomics of a Dimorphic Candidatus Thiomargarita nelsonii Reveals Genomic Plasticity.</title>
        <authorList>
            <person name="Flood B.E."/>
            <person name="Fliss P."/>
            <person name="Jones D.S."/>
            <person name="Dick G.J."/>
            <person name="Jain S."/>
            <person name="Kaster A.K."/>
            <person name="Winkel M."/>
            <person name="Mussmann M."/>
            <person name="Bailey J."/>
        </authorList>
    </citation>
    <scope>NUCLEOTIDE SEQUENCE [LARGE SCALE GENOMIC DNA]</scope>
    <source>
        <strain evidence="3">Hydrate Ridge</strain>
    </source>
</reference>
<name>A0A4E0QUI4_9GAMM</name>
<dbReference type="GO" id="GO:0016740">
    <property type="term" value="F:transferase activity"/>
    <property type="evidence" value="ECO:0007669"/>
    <property type="project" value="UniProtKB-KW"/>
</dbReference>
<dbReference type="InterPro" id="IPR001763">
    <property type="entry name" value="Rhodanese-like_dom"/>
</dbReference>
<protein>
    <submittedName>
        <fullName evidence="3">Sulfurtransferase</fullName>
    </submittedName>
</protein>
<evidence type="ECO:0000313" key="3">
    <source>
        <dbReference type="EMBL" id="TGO03200.1"/>
    </source>
</evidence>
<dbReference type="AlphaFoldDB" id="A0A4E0QUI4"/>
<evidence type="ECO:0000313" key="4">
    <source>
        <dbReference type="Proteomes" id="UP000030428"/>
    </source>
</evidence>
<sequence>MKYTFLFLATLTLPAMALDVQITPDIESVKVMHNAKEVVIQRHQDPNNTINPEFAKTSRACPPFCIKPMIFAPGIESIAELEMLDYLKKVSDGDNSILVIDSRTPDWVIKGSIPGAVSIPWDVLSGAKSSPPIVKKLLEELLGVKISEQGKDFEAAKTLVLFCNGPWCDQSASNIRALLKLDYPPEKLKWYRGGMQAWESFGLTTVTDIPMPWLGF</sequence>
<dbReference type="EMBL" id="JSZA02000033">
    <property type="protein sequence ID" value="TGO03200.1"/>
    <property type="molecule type" value="Genomic_DNA"/>
</dbReference>
<keyword evidence="4" id="KW-1185">Reference proteome</keyword>
<proteinExistence type="predicted"/>
<dbReference type="CDD" id="cd00158">
    <property type="entry name" value="RHOD"/>
    <property type="match status" value="1"/>
</dbReference>